<dbReference type="RefSeq" id="WP_185448739.1">
    <property type="nucleotide sequence ID" value="NZ_CP043661.1"/>
</dbReference>
<feature type="compositionally biased region" description="Low complexity" evidence="1">
    <location>
        <begin position="52"/>
        <end position="71"/>
    </location>
</feature>
<proteinExistence type="predicted"/>
<gene>
    <name evidence="2" type="ORF">F1D05_18010</name>
</gene>
<evidence type="ECO:0000313" key="2">
    <source>
        <dbReference type="EMBL" id="QNE19462.1"/>
    </source>
</evidence>
<protein>
    <submittedName>
        <fullName evidence="2">Uncharacterized protein</fullName>
    </submittedName>
</protein>
<dbReference type="KEGG" id="kqi:F1D05_18010"/>
<dbReference type="AlphaFoldDB" id="A0A7G6WZP7"/>
<feature type="region of interest" description="Disordered" evidence="1">
    <location>
        <begin position="50"/>
        <end position="81"/>
    </location>
</feature>
<dbReference type="Proteomes" id="UP000515563">
    <property type="component" value="Chromosome"/>
</dbReference>
<keyword evidence="3" id="KW-1185">Reference proteome</keyword>
<dbReference type="EMBL" id="CP043661">
    <property type="protein sequence ID" value="QNE19462.1"/>
    <property type="molecule type" value="Genomic_DNA"/>
</dbReference>
<organism evidence="2 3">
    <name type="scientific">Kribbella qitaiheensis</name>
    <dbReference type="NCBI Taxonomy" id="1544730"/>
    <lineage>
        <taxon>Bacteria</taxon>
        <taxon>Bacillati</taxon>
        <taxon>Actinomycetota</taxon>
        <taxon>Actinomycetes</taxon>
        <taxon>Propionibacteriales</taxon>
        <taxon>Kribbellaceae</taxon>
        <taxon>Kribbella</taxon>
    </lineage>
</organism>
<reference evidence="3" key="1">
    <citation type="submission" date="2019-09" db="EMBL/GenBank/DDBJ databases">
        <title>Antimicrobial potential of Antarctic Bacteria.</title>
        <authorList>
            <person name="Benaud N."/>
            <person name="Edwards R.J."/>
            <person name="Ferrari B.C."/>
        </authorList>
    </citation>
    <scope>NUCLEOTIDE SEQUENCE [LARGE SCALE GENOMIC DNA]</scope>
    <source>
        <strain evidence="3">SPB151</strain>
    </source>
</reference>
<reference evidence="2 3" key="2">
    <citation type="journal article" date="2020" name="Microbiol. Resour. Announc.">
        <title>Antarctic desert soil bacteria exhibit high novel natural product potential, evaluated through long-read genome sequencing and comparative genomics.</title>
        <authorList>
            <person name="Benaud N."/>
            <person name="Edwards R.J."/>
            <person name="Amos T.G."/>
            <person name="D'Agostino P.M."/>
            <person name="Gutierrez-Chavez C."/>
            <person name="Montgomery K."/>
            <person name="Nicetic I."/>
            <person name="Ferrari B.C."/>
        </authorList>
    </citation>
    <scope>NUCLEOTIDE SEQUENCE [LARGE SCALE GENOMIC DNA]</scope>
    <source>
        <strain evidence="2 3">SPB151</strain>
    </source>
</reference>
<evidence type="ECO:0000256" key="1">
    <source>
        <dbReference type="SAM" id="MobiDB-lite"/>
    </source>
</evidence>
<evidence type="ECO:0000313" key="3">
    <source>
        <dbReference type="Proteomes" id="UP000515563"/>
    </source>
</evidence>
<accession>A0A7G6WZP7</accession>
<sequence length="239" mass="25726">MNVARGGIGRALLGSGLLAVTLLGGAGGYGIGLLTSAASEVTGQAVPLGLVTPTTPVTTQTPTKPPRTATPDNTKPLDPDDLSYQTRTAYSEQVVRSRITVNVPRNWWLSHSDPPQYSWFSDPTRKRKLRIEAGFSVTRPPAASMAERVGILEALSADRLLTILDQKIDAKARTATLTYTYIPENETSLRRIMVRWVATDDSGNVGVELSSIGLPQDKDAILDVLDHASESVTRSDSEL</sequence>
<name>A0A7G6WZP7_9ACTN</name>